<feature type="region of interest" description="Disordered" evidence="1">
    <location>
        <begin position="108"/>
        <end position="141"/>
    </location>
</feature>
<organism evidence="3">
    <name type="scientific">Diaphorina citri</name>
    <name type="common">Asian citrus psyllid</name>
    <dbReference type="NCBI Taxonomy" id="121845"/>
    <lineage>
        <taxon>Eukaryota</taxon>
        <taxon>Metazoa</taxon>
        <taxon>Ecdysozoa</taxon>
        <taxon>Arthropoda</taxon>
        <taxon>Hexapoda</taxon>
        <taxon>Insecta</taxon>
        <taxon>Pterygota</taxon>
        <taxon>Neoptera</taxon>
        <taxon>Paraneoptera</taxon>
        <taxon>Hemiptera</taxon>
        <taxon>Sternorrhyncha</taxon>
        <taxon>Psylloidea</taxon>
        <taxon>Psyllidae</taxon>
        <taxon>Diaphorininae</taxon>
        <taxon>Diaphorina</taxon>
    </lineage>
</organism>
<evidence type="ECO:0000256" key="1">
    <source>
        <dbReference type="SAM" id="MobiDB-lite"/>
    </source>
</evidence>
<feature type="region of interest" description="Disordered" evidence="1">
    <location>
        <begin position="361"/>
        <end position="442"/>
    </location>
</feature>
<name>A0A1S3DEP8_DIACI</name>
<feature type="compositionally biased region" description="Polar residues" evidence="1">
    <location>
        <begin position="110"/>
        <end position="127"/>
    </location>
</feature>
<feature type="compositionally biased region" description="Low complexity" evidence="1">
    <location>
        <begin position="361"/>
        <end position="374"/>
    </location>
</feature>
<feature type="region of interest" description="Disordered" evidence="1">
    <location>
        <begin position="163"/>
        <end position="184"/>
    </location>
</feature>
<feature type="region of interest" description="Disordered" evidence="1">
    <location>
        <begin position="1"/>
        <end position="96"/>
    </location>
</feature>
<dbReference type="AlphaFoldDB" id="A0A1S3DEP8"/>
<dbReference type="KEGG" id="dci:103517117"/>
<feature type="compositionally biased region" description="Basic and acidic residues" evidence="1">
    <location>
        <begin position="49"/>
        <end position="58"/>
    </location>
</feature>
<feature type="compositionally biased region" description="Low complexity" evidence="1">
    <location>
        <begin position="170"/>
        <end position="180"/>
    </location>
</feature>
<keyword evidence="2" id="KW-1185">Reference proteome</keyword>
<protein>
    <submittedName>
        <fullName evidence="3 4">Mucin-5AC isoform X1</fullName>
    </submittedName>
</protein>
<evidence type="ECO:0000313" key="4">
    <source>
        <dbReference type="RefSeq" id="XP_026685043.1"/>
    </source>
</evidence>
<dbReference type="RefSeq" id="XP_008480362.1">
    <property type="nucleotide sequence ID" value="XM_008482140.3"/>
</dbReference>
<evidence type="ECO:0000313" key="2">
    <source>
        <dbReference type="Proteomes" id="UP000079169"/>
    </source>
</evidence>
<reference evidence="3" key="1">
    <citation type="submission" date="2023-09" db="UniProtKB">
        <authorList>
            <consortium name="RefSeq"/>
        </authorList>
    </citation>
    <scope>IDENTIFICATION</scope>
</reference>
<sequence length="478" mass="50507">MEEDVLEDGKVSEEEKQSVEVKAPPSPRGEKREAPPSSKSPQGRRKKRLSIEMIKDDGSSTPPKRFSNIPPPRIPATPVSQRPPRFQSINTTPHQPSPRIVVLPGGIHQQPHQHSSMTHINTNSGSSVRKPMSKPSGPPPPPIISKIQRPRMFTPMKTLNFSAGPDARMKSSAPSPVSSTSGGGVTKANNLILLQKTNKMSGNTTTTLPNRITIANPNKKEPVSKFLVNRPMAPQTTVSSTGGKSVILKSAGSSSQNNVILVDITQDQLSGNLSVEELLKVSGLSSTPGTVANTSVSKTPTTPQHSIIKLQNPKSLGSLPTNIQQIKIIKSSGTKLFLPTSVGSTMETVLSLAQSSTVSSSTTMSSSFTSSSTTGMGPRMSVAPVSNASPSTPRPALSRFTPNTPRPVSAPYKAPNPAVTHSTVSSSTSHSTTTTSSNTISSASSLADWLSNYVVSDKDIESDNSPLFEDVADKSNAS</sequence>
<proteinExistence type="predicted"/>
<feature type="compositionally biased region" description="Low complexity" evidence="1">
    <location>
        <begin position="418"/>
        <end position="442"/>
    </location>
</feature>
<dbReference type="Proteomes" id="UP000079169">
    <property type="component" value="Unplaced"/>
</dbReference>
<accession>A0A1S3DEP8</accession>
<evidence type="ECO:0000313" key="3">
    <source>
        <dbReference type="RefSeq" id="XP_008480362.1"/>
    </source>
</evidence>
<dbReference type="RefSeq" id="XP_026685043.1">
    <property type="nucleotide sequence ID" value="XM_026829242.1"/>
</dbReference>
<gene>
    <name evidence="3 4" type="primary">LOC103517117</name>
</gene>
<dbReference type="PaxDb" id="121845-A0A1S3DEP8"/>
<feature type="compositionally biased region" description="Basic and acidic residues" evidence="1">
    <location>
        <begin position="7"/>
        <end position="19"/>
    </location>
</feature>
<dbReference type="GeneID" id="103517117"/>